<dbReference type="InterPro" id="IPR058017">
    <property type="entry name" value="At3g28540-like_C"/>
</dbReference>
<evidence type="ECO:0000256" key="1">
    <source>
        <dbReference type="ARBA" id="ARBA00001946"/>
    </source>
</evidence>
<dbReference type="EMBL" id="QGNW01000015">
    <property type="protein sequence ID" value="RVX16671.1"/>
    <property type="molecule type" value="Genomic_DNA"/>
</dbReference>
<sequence>MVDGANTQACKRVPMETIAASFSAMPEIATKLFSFYASLQAFIVLIRTMINELIPDKIRTNVLSKLQTYWFAPPFSQLTLLIEEDHGMTPNEIYDATQAYLDTKISPFIERLKVGKTPRDNNLNVTIAEGQVVPDSFENIKLKWVLGTKRDDDGFDSTFELSFDKKYKEIVLQSYLPHIMARANDLKVTDKVLKLYSRSHTQRGGDDSYDYTGDWGFITLKHPATFDTMAMDPELKKAIIDDLNRFVARKEYYKRVGKPWKRGYLLYGPPGTGKSSLIAAMANYLKFDIYHLELNSIRSDNELKQILVSTTSKSMIVIEDIDCNAETRDRGDFLDLYEPTIAKLTLSGILNFTDGLWSSCGEQRIIVFTTNHKDRLAPALLRPGRMDMHIYMSYCTYDGFKTLASNYLGVTDHPLFGEIETLLKNTEVSPAEIGEELMRSDDADVALGGLVEFINRKKIEGNRMEGRENDDEHEVSAEVSGEE</sequence>
<organism evidence="8 9">
    <name type="scientific">Vitis vinifera</name>
    <name type="common">Grape</name>
    <dbReference type="NCBI Taxonomy" id="29760"/>
    <lineage>
        <taxon>Eukaryota</taxon>
        <taxon>Viridiplantae</taxon>
        <taxon>Streptophyta</taxon>
        <taxon>Embryophyta</taxon>
        <taxon>Tracheophyta</taxon>
        <taxon>Spermatophyta</taxon>
        <taxon>Magnoliopsida</taxon>
        <taxon>eudicotyledons</taxon>
        <taxon>Gunneridae</taxon>
        <taxon>Pentapetalae</taxon>
        <taxon>rosids</taxon>
        <taxon>Vitales</taxon>
        <taxon>Vitaceae</taxon>
        <taxon>Viteae</taxon>
        <taxon>Vitis</taxon>
    </lineage>
</organism>
<dbReference type="GO" id="GO:0006950">
    <property type="term" value="P:response to stress"/>
    <property type="evidence" value="ECO:0007669"/>
    <property type="project" value="UniProtKB-ARBA"/>
</dbReference>
<dbReference type="InterPro" id="IPR027417">
    <property type="entry name" value="P-loop_NTPase"/>
</dbReference>
<evidence type="ECO:0000259" key="7">
    <source>
        <dbReference type="SMART" id="SM00382"/>
    </source>
</evidence>
<name>A0A438K646_VITVI</name>
<evidence type="ECO:0000313" key="8">
    <source>
        <dbReference type="EMBL" id="RVX16671.1"/>
    </source>
</evidence>
<evidence type="ECO:0000256" key="5">
    <source>
        <dbReference type="ARBA" id="ARBA00049360"/>
    </source>
</evidence>
<accession>A0A438K646</accession>
<comment type="cofactor">
    <cofactor evidence="1">
        <name>Mg(2+)</name>
        <dbReference type="ChEBI" id="CHEBI:18420"/>
    </cofactor>
</comment>
<comment type="similarity">
    <text evidence="2">Belongs to the AAA ATPase family. BCS1 subfamily.</text>
</comment>
<dbReference type="InterPro" id="IPR003593">
    <property type="entry name" value="AAA+_ATPase"/>
</dbReference>
<dbReference type="InterPro" id="IPR025753">
    <property type="entry name" value="AAA_N_dom"/>
</dbReference>
<evidence type="ECO:0000256" key="4">
    <source>
        <dbReference type="ARBA" id="ARBA00022842"/>
    </source>
</evidence>
<feature type="region of interest" description="Disordered" evidence="6">
    <location>
        <begin position="461"/>
        <end position="483"/>
    </location>
</feature>
<dbReference type="Pfam" id="PF00004">
    <property type="entry name" value="AAA"/>
    <property type="match status" value="1"/>
</dbReference>
<dbReference type="SMART" id="SM00382">
    <property type="entry name" value="AAA"/>
    <property type="match status" value="1"/>
</dbReference>
<dbReference type="InterPro" id="IPR050747">
    <property type="entry name" value="Mitochondrial_chaperone_BCS1"/>
</dbReference>
<dbReference type="Pfam" id="PF14363">
    <property type="entry name" value="AAA_assoc"/>
    <property type="match status" value="1"/>
</dbReference>
<dbReference type="SUPFAM" id="SSF52540">
    <property type="entry name" value="P-loop containing nucleoside triphosphate hydrolases"/>
    <property type="match status" value="1"/>
</dbReference>
<dbReference type="InterPro" id="IPR003959">
    <property type="entry name" value="ATPase_AAA_core"/>
</dbReference>
<dbReference type="Gene3D" id="6.10.280.40">
    <property type="match status" value="1"/>
</dbReference>
<dbReference type="AlphaFoldDB" id="A0A438K646"/>
<gene>
    <name evidence="8" type="primary">VvCHDp000311_2</name>
    <name evidence="8" type="ORF">CK203_006196</name>
</gene>
<dbReference type="GO" id="GO:0005524">
    <property type="term" value="F:ATP binding"/>
    <property type="evidence" value="ECO:0007669"/>
    <property type="project" value="InterPro"/>
</dbReference>
<keyword evidence="4" id="KW-0460">Magnesium</keyword>
<dbReference type="PANTHER" id="PTHR23070">
    <property type="entry name" value="BCS1 AAA-TYPE ATPASE"/>
    <property type="match status" value="1"/>
</dbReference>
<comment type="caution">
    <text evidence="8">The sequence shown here is derived from an EMBL/GenBank/DDBJ whole genome shotgun (WGS) entry which is preliminary data.</text>
</comment>
<feature type="domain" description="AAA+ ATPase" evidence="7">
    <location>
        <begin position="260"/>
        <end position="396"/>
    </location>
</feature>
<protein>
    <submittedName>
        <fullName evidence="8">AAA-ATPase</fullName>
    </submittedName>
</protein>
<dbReference type="Proteomes" id="UP000288805">
    <property type="component" value="Unassembled WGS sequence"/>
</dbReference>
<dbReference type="Pfam" id="PF25568">
    <property type="entry name" value="AAA_lid_At3g28540"/>
    <property type="match status" value="1"/>
</dbReference>
<evidence type="ECO:0000256" key="2">
    <source>
        <dbReference type="ARBA" id="ARBA00007448"/>
    </source>
</evidence>
<reference evidence="8 9" key="1">
    <citation type="journal article" date="2018" name="PLoS Genet.">
        <title>Population sequencing reveals clonal diversity and ancestral inbreeding in the grapevine cultivar Chardonnay.</title>
        <authorList>
            <person name="Roach M.J."/>
            <person name="Johnson D.L."/>
            <person name="Bohlmann J."/>
            <person name="van Vuuren H.J."/>
            <person name="Jones S.J."/>
            <person name="Pretorius I.S."/>
            <person name="Schmidt S.A."/>
            <person name="Borneman A.R."/>
        </authorList>
    </citation>
    <scope>NUCLEOTIDE SEQUENCE [LARGE SCALE GENOMIC DNA]</scope>
    <source>
        <strain evidence="9">cv. Chardonnay</strain>
        <tissue evidence="8">Leaf</tissue>
    </source>
</reference>
<dbReference type="Gene3D" id="3.40.50.300">
    <property type="entry name" value="P-loop containing nucleotide triphosphate hydrolases"/>
    <property type="match status" value="1"/>
</dbReference>
<proteinExistence type="inferred from homology"/>
<dbReference type="GO" id="GO:0016887">
    <property type="term" value="F:ATP hydrolysis activity"/>
    <property type="evidence" value="ECO:0007669"/>
    <property type="project" value="InterPro"/>
</dbReference>
<comment type="catalytic activity">
    <reaction evidence="5">
        <text>ATP + H2O = ADP + phosphate + H(+)</text>
        <dbReference type="Rhea" id="RHEA:13065"/>
        <dbReference type="ChEBI" id="CHEBI:15377"/>
        <dbReference type="ChEBI" id="CHEBI:15378"/>
        <dbReference type="ChEBI" id="CHEBI:30616"/>
        <dbReference type="ChEBI" id="CHEBI:43474"/>
        <dbReference type="ChEBI" id="CHEBI:456216"/>
    </reaction>
</comment>
<keyword evidence="3" id="KW-0378">Hydrolase</keyword>
<evidence type="ECO:0000256" key="3">
    <source>
        <dbReference type="ARBA" id="ARBA00022801"/>
    </source>
</evidence>
<dbReference type="CDD" id="cd19510">
    <property type="entry name" value="RecA-like_BCS1"/>
    <property type="match status" value="1"/>
</dbReference>
<evidence type="ECO:0000313" key="9">
    <source>
        <dbReference type="Proteomes" id="UP000288805"/>
    </source>
</evidence>
<evidence type="ECO:0000256" key="6">
    <source>
        <dbReference type="SAM" id="MobiDB-lite"/>
    </source>
</evidence>